<comment type="function">
    <text evidence="2 13">Catalyzes the isomerization between 2-isopropylmalate and 3-isopropylmalate, via the formation of 2-isopropylmaleate.</text>
</comment>
<dbReference type="PANTHER" id="PTHR43822:SF9">
    <property type="entry name" value="3-ISOPROPYLMALATE DEHYDRATASE"/>
    <property type="match status" value="1"/>
</dbReference>
<dbReference type="PROSITE" id="PS00450">
    <property type="entry name" value="ACONITASE_1"/>
    <property type="match status" value="1"/>
</dbReference>
<evidence type="ECO:0000256" key="13">
    <source>
        <dbReference type="HAMAP-Rule" id="MF_01026"/>
    </source>
</evidence>
<dbReference type="GO" id="GO:0009098">
    <property type="term" value="P:L-leucine biosynthetic process"/>
    <property type="evidence" value="ECO:0007669"/>
    <property type="project" value="UniProtKB-UniRule"/>
</dbReference>
<dbReference type="RefSeq" id="WP_079572217.1">
    <property type="nucleotide sequence ID" value="NZ_LT670818.1"/>
</dbReference>
<dbReference type="PROSITE" id="PS01244">
    <property type="entry name" value="ACONITASE_2"/>
    <property type="match status" value="1"/>
</dbReference>
<dbReference type="OrthoDB" id="9802769at2"/>
<dbReference type="InterPro" id="IPR004430">
    <property type="entry name" value="3-IsopropMal_deHydase_lsu"/>
</dbReference>
<accession>A0A1M5UXA8</accession>
<dbReference type="EC" id="4.2.1.33" evidence="13"/>
<comment type="subunit">
    <text evidence="4 13">Heterodimer of LeuC and LeuD.</text>
</comment>
<evidence type="ECO:0000313" key="16">
    <source>
        <dbReference type="Proteomes" id="UP000190675"/>
    </source>
</evidence>
<evidence type="ECO:0000256" key="3">
    <source>
        <dbReference type="ARBA" id="ARBA00004729"/>
    </source>
</evidence>
<dbReference type="NCBIfam" id="NF009116">
    <property type="entry name" value="PRK12466.1"/>
    <property type="match status" value="1"/>
</dbReference>
<dbReference type="UniPathway" id="UPA00048">
    <property type="reaction ID" value="UER00071"/>
</dbReference>
<organism evidence="15 16">
    <name type="scientific">Bradyrhizobium erythrophlei</name>
    <dbReference type="NCBI Taxonomy" id="1437360"/>
    <lineage>
        <taxon>Bacteria</taxon>
        <taxon>Pseudomonadati</taxon>
        <taxon>Pseudomonadota</taxon>
        <taxon>Alphaproteobacteria</taxon>
        <taxon>Hyphomicrobiales</taxon>
        <taxon>Nitrobacteraceae</taxon>
        <taxon>Bradyrhizobium</taxon>
    </lineage>
</organism>
<evidence type="ECO:0000256" key="12">
    <source>
        <dbReference type="ARBA" id="ARBA00023304"/>
    </source>
</evidence>
<evidence type="ECO:0000256" key="7">
    <source>
        <dbReference type="ARBA" id="ARBA00022605"/>
    </source>
</evidence>
<comment type="similarity">
    <text evidence="13">Belongs to the aconitase/IPM isomerase family. LeuC type 1 subfamily.</text>
</comment>
<evidence type="ECO:0000256" key="6">
    <source>
        <dbReference type="ARBA" id="ARBA00022485"/>
    </source>
</evidence>
<evidence type="ECO:0000256" key="2">
    <source>
        <dbReference type="ARBA" id="ARBA00002695"/>
    </source>
</evidence>
<dbReference type="InterPro" id="IPR015931">
    <property type="entry name" value="Acnase/IPM_dHydase_lsu_aba_1/3"/>
</dbReference>
<dbReference type="GO" id="GO:0003861">
    <property type="term" value="F:3-isopropylmalate dehydratase activity"/>
    <property type="evidence" value="ECO:0007669"/>
    <property type="project" value="UniProtKB-UniRule"/>
</dbReference>
<evidence type="ECO:0000256" key="11">
    <source>
        <dbReference type="ARBA" id="ARBA00023239"/>
    </source>
</evidence>
<dbReference type="FunFam" id="3.30.499.10:FF:000007">
    <property type="entry name" value="3-isopropylmalate dehydratase large subunit"/>
    <property type="match status" value="1"/>
</dbReference>
<dbReference type="HAMAP" id="MF_01026">
    <property type="entry name" value="LeuC_type1"/>
    <property type="match status" value="1"/>
</dbReference>
<keyword evidence="10 13" id="KW-0411">Iron-sulfur</keyword>
<dbReference type="SUPFAM" id="SSF53732">
    <property type="entry name" value="Aconitase iron-sulfur domain"/>
    <property type="match status" value="1"/>
</dbReference>
<dbReference type="InterPro" id="IPR050067">
    <property type="entry name" value="IPM_dehydratase_rel_enz"/>
</dbReference>
<evidence type="ECO:0000256" key="10">
    <source>
        <dbReference type="ARBA" id="ARBA00023014"/>
    </source>
</evidence>
<evidence type="ECO:0000256" key="9">
    <source>
        <dbReference type="ARBA" id="ARBA00023004"/>
    </source>
</evidence>
<dbReference type="Gene3D" id="3.30.499.10">
    <property type="entry name" value="Aconitase, domain 3"/>
    <property type="match status" value="2"/>
</dbReference>
<dbReference type="PRINTS" id="PR00415">
    <property type="entry name" value="ACONITASE"/>
</dbReference>
<dbReference type="InterPro" id="IPR036008">
    <property type="entry name" value="Aconitase_4Fe-4S_dom"/>
</dbReference>
<dbReference type="EMBL" id="LT670818">
    <property type="protein sequence ID" value="SHH67560.1"/>
    <property type="molecule type" value="Genomic_DNA"/>
</dbReference>
<sequence length="469" mass="49660">MQKPGRTLLAKIWDQHVIAKLGDDTDLLHVDRHLLHDLGGSRGLLDLKSRGLSVHNPELTFATPDHAISTARGRAGTIKIGQELLTALRAETSASGIAMFDIDEPGQGIVHVIGPELGLSLPGCLIVCGDSHTCTHGGLGALAFGIGSSELTHVLATQAIIQRRPKTMRVKFEGRLPFGVTAKDLILALIGHVGAAGGTGYAVEYAGSAIRDLPVEGRLTICNLSIELGAKMGLIAPDEKTFEYIRGRAYAPQGAMWERAVAAWRELPSDPDAVFDREVVIDVEKIIPQVTWGISPEHVIGVDGHVPDPREIADPARRAAVETALDYMGLKGGAPIAGTPVDWVFIGSCTNSRLSDLRAAAAVARGRKVAPGVRAWVVPGSETVKREAVAEGLDKLFTEAGFEWREPGCSMCLAANGETVAPGERSVSTSNRNFIGRQGPRARTHLASPAMAAAAAISGAIADVRTLER</sequence>
<proteinExistence type="inferred from homology"/>
<dbReference type="GO" id="GO:0046872">
    <property type="term" value="F:metal ion binding"/>
    <property type="evidence" value="ECO:0007669"/>
    <property type="project" value="UniProtKB-KW"/>
</dbReference>
<dbReference type="Proteomes" id="UP000190675">
    <property type="component" value="Chromosome I"/>
</dbReference>
<comment type="cofactor">
    <cofactor evidence="13">
        <name>[4Fe-4S] cluster</name>
        <dbReference type="ChEBI" id="CHEBI:49883"/>
    </cofactor>
    <text evidence="13">Binds 1 [4Fe-4S] cluster per subunit.</text>
</comment>
<evidence type="ECO:0000259" key="14">
    <source>
        <dbReference type="Pfam" id="PF00330"/>
    </source>
</evidence>
<keyword evidence="7 13" id="KW-0028">Amino-acid biosynthesis</keyword>
<evidence type="ECO:0000256" key="1">
    <source>
        <dbReference type="ARBA" id="ARBA00000491"/>
    </source>
</evidence>
<name>A0A1M5UXA8_9BRAD</name>
<evidence type="ECO:0000313" key="15">
    <source>
        <dbReference type="EMBL" id="SHH67560.1"/>
    </source>
</evidence>
<dbReference type="InterPro" id="IPR018136">
    <property type="entry name" value="Aconitase_4Fe-4S_BS"/>
</dbReference>
<evidence type="ECO:0000256" key="4">
    <source>
        <dbReference type="ARBA" id="ARBA00011271"/>
    </source>
</evidence>
<keyword evidence="8 13" id="KW-0479">Metal-binding</keyword>
<keyword evidence="6 13" id="KW-0004">4Fe-4S</keyword>
<comment type="catalytic activity">
    <reaction evidence="1 13">
        <text>(2R,3S)-3-isopropylmalate = (2S)-2-isopropylmalate</text>
        <dbReference type="Rhea" id="RHEA:32287"/>
        <dbReference type="ChEBI" id="CHEBI:1178"/>
        <dbReference type="ChEBI" id="CHEBI:35121"/>
        <dbReference type="EC" id="4.2.1.33"/>
    </reaction>
</comment>
<feature type="binding site" evidence="13">
    <location>
        <position position="409"/>
    </location>
    <ligand>
        <name>[4Fe-4S] cluster</name>
        <dbReference type="ChEBI" id="CHEBI:49883"/>
    </ligand>
</feature>
<feature type="binding site" evidence="13">
    <location>
        <position position="349"/>
    </location>
    <ligand>
        <name>[4Fe-4S] cluster</name>
        <dbReference type="ChEBI" id="CHEBI:49883"/>
    </ligand>
</feature>
<keyword evidence="5 13" id="KW-0432">Leucine biosynthesis</keyword>
<dbReference type="NCBIfam" id="NF004016">
    <property type="entry name" value="PRK05478.1"/>
    <property type="match status" value="1"/>
</dbReference>
<evidence type="ECO:0000256" key="8">
    <source>
        <dbReference type="ARBA" id="ARBA00022723"/>
    </source>
</evidence>
<keyword evidence="11 13" id="KW-0456">Lyase</keyword>
<comment type="pathway">
    <text evidence="3 13">Amino-acid biosynthesis; L-leucine biosynthesis; L-leucine from 3-methyl-2-oxobutanoate: step 2/4.</text>
</comment>
<keyword evidence="9 13" id="KW-0408">Iron</keyword>
<reference evidence="15 16" key="1">
    <citation type="submission" date="2016-11" db="EMBL/GenBank/DDBJ databases">
        <authorList>
            <person name="Jaros S."/>
            <person name="Januszkiewicz K."/>
            <person name="Wedrychowicz H."/>
        </authorList>
    </citation>
    <scope>NUCLEOTIDE SEQUENCE [LARGE SCALE GENOMIC DNA]</scope>
    <source>
        <strain evidence="15 16">GAS242</strain>
    </source>
</reference>
<keyword evidence="12 13" id="KW-0100">Branched-chain amino acid biosynthesis</keyword>
<gene>
    <name evidence="13" type="primary">leuC</name>
    <name evidence="15" type="ORF">SAMN05444169_8724</name>
</gene>
<evidence type="ECO:0000256" key="5">
    <source>
        <dbReference type="ARBA" id="ARBA00022430"/>
    </source>
</evidence>
<protein>
    <recommendedName>
        <fullName evidence="13">3-isopropylmalate dehydratase large subunit</fullName>
        <ecNumber evidence="13">4.2.1.33</ecNumber>
    </recommendedName>
    <alternativeName>
        <fullName evidence="13">Alpha-IPM isomerase</fullName>
        <shortName evidence="13">IPMI</shortName>
    </alternativeName>
    <alternativeName>
        <fullName evidence="13">Isopropylmalate isomerase</fullName>
    </alternativeName>
</protein>
<dbReference type="GO" id="GO:0051539">
    <property type="term" value="F:4 iron, 4 sulfur cluster binding"/>
    <property type="evidence" value="ECO:0007669"/>
    <property type="project" value="UniProtKB-KW"/>
</dbReference>
<dbReference type="InterPro" id="IPR001030">
    <property type="entry name" value="Acoase/IPM_deHydtase_lsu_aba"/>
</dbReference>
<feature type="binding site" evidence="13">
    <location>
        <position position="412"/>
    </location>
    <ligand>
        <name>[4Fe-4S] cluster</name>
        <dbReference type="ChEBI" id="CHEBI:49883"/>
    </ligand>
</feature>
<feature type="domain" description="Aconitase/3-isopropylmalate dehydratase large subunit alpha/beta/alpha" evidence="14">
    <location>
        <begin position="11"/>
        <end position="459"/>
    </location>
</feature>
<dbReference type="AlphaFoldDB" id="A0A1M5UXA8"/>
<dbReference type="Pfam" id="PF00330">
    <property type="entry name" value="Aconitase"/>
    <property type="match status" value="1"/>
</dbReference>
<dbReference type="NCBIfam" id="TIGR00170">
    <property type="entry name" value="leuC"/>
    <property type="match status" value="1"/>
</dbReference>
<dbReference type="PANTHER" id="PTHR43822">
    <property type="entry name" value="HOMOACONITASE, MITOCHONDRIAL-RELATED"/>
    <property type="match status" value="1"/>
</dbReference>